<gene>
    <name evidence="2" type="ORF">Lpp123_04741</name>
</gene>
<dbReference type="Proteomes" id="UP000014316">
    <property type="component" value="Unassembled WGS sequence"/>
</dbReference>
<dbReference type="EMBL" id="ANJW01000267">
    <property type="protein sequence ID" value="EPC56745.1"/>
    <property type="molecule type" value="Genomic_DNA"/>
</dbReference>
<accession>A0A829GIB1</accession>
<evidence type="ECO:0000256" key="1">
    <source>
        <dbReference type="SAM" id="Phobius"/>
    </source>
</evidence>
<keyword evidence="1" id="KW-0472">Membrane</keyword>
<feature type="transmembrane region" description="Helical" evidence="1">
    <location>
        <begin position="6"/>
        <end position="27"/>
    </location>
</feature>
<evidence type="ECO:0000313" key="2">
    <source>
        <dbReference type="EMBL" id="EPC56745.1"/>
    </source>
</evidence>
<keyword evidence="1" id="KW-0812">Transmembrane</keyword>
<comment type="caution">
    <text evidence="2">The sequence shown here is derived from an EMBL/GenBank/DDBJ whole genome shotgun (WGS) entry which is preliminary data.</text>
</comment>
<organism evidence="2 3">
    <name type="scientific">Lacticaseibacillus paracasei subsp. paracasei Lpp123</name>
    <dbReference type="NCBI Taxonomy" id="1256201"/>
    <lineage>
        <taxon>Bacteria</taxon>
        <taxon>Bacillati</taxon>
        <taxon>Bacillota</taxon>
        <taxon>Bacilli</taxon>
        <taxon>Lactobacillales</taxon>
        <taxon>Lactobacillaceae</taxon>
        <taxon>Lacticaseibacillus</taxon>
    </lineage>
</organism>
<name>A0A829GIB1_LACPA</name>
<evidence type="ECO:0000313" key="3">
    <source>
        <dbReference type="Proteomes" id="UP000014316"/>
    </source>
</evidence>
<keyword evidence="1" id="KW-1133">Transmembrane helix</keyword>
<feature type="non-terminal residue" evidence="2">
    <location>
        <position position="1"/>
    </location>
</feature>
<protein>
    <submittedName>
        <fullName evidence="2">Antimicrobial peptide ABC transporter permease</fullName>
    </submittedName>
</protein>
<reference evidence="2 3" key="1">
    <citation type="journal article" date="2013" name="PLoS ONE">
        <title>Lactobacillus paracasei comparative genomics: towards species pan-genome definition and exploitation of diversity.</title>
        <authorList>
            <person name="Smokvina T."/>
            <person name="Wels M."/>
            <person name="Polka J."/>
            <person name="Chervaux C."/>
            <person name="Brisse S."/>
            <person name="Boekhorst J."/>
            <person name="van Hylckama Vlieg J.E."/>
            <person name="Siezen R.J."/>
        </authorList>
    </citation>
    <scope>NUCLEOTIDE SEQUENCE [LARGE SCALE GENOMIC DNA]</scope>
    <source>
        <strain evidence="2 3">Lpp123</strain>
    </source>
</reference>
<sequence>IAIILTAFITNLALSFGVTIFASLWPIRLISRKDPIDIIKA</sequence>
<dbReference type="AlphaFoldDB" id="A0A829GIB1"/>
<proteinExistence type="predicted"/>